<comment type="caution">
    <text evidence="2">The sequence shown here is derived from an EMBL/GenBank/DDBJ whole genome shotgun (WGS) entry which is preliminary data.</text>
</comment>
<accession>A0A4R0G4K0</accession>
<sequence length="302" mass="30380">MLGRTHPLILAVIIGLLGSIVLAVPAFAGGGAGGVQCSRNDPRPVCDVNAGTPGQPGSPTGGGDGGGRGGDGKCRNPSGEEIPCERDGAWAGADGCYYAPTDPSPSTIEALGGQPAGDGGWYRQVCYGDNTSFGSVVWIAGDPPVVSAAVLARQARARLNLPSVVISMNPPGDQLVNLPVWLALEQGSWRSQSATASVPGVSVTATARPVEATWSMGDGATVTCAGPGTAWSSGTDPAKASPDCGHVYRRSSAAALGGRYAVTVTVTWEVTWAGAGQSGTVPGLTTTGQVQARVQESQAVVR</sequence>
<keyword evidence="3" id="KW-1185">Reference proteome</keyword>
<evidence type="ECO:0000313" key="2">
    <source>
        <dbReference type="EMBL" id="TCB91630.1"/>
    </source>
</evidence>
<feature type="compositionally biased region" description="Gly residues" evidence="1">
    <location>
        <begin position="59"/>
        <end position="69"/>
    </location>
</feature>
<feature type="region of interest" description="Disordered" evidence="1">
    <location>
        <begin position="46"/>
        <end position="80"/>
    </location>
</feature>
<name>A0A4R0G4K0_9ACTN</name>
<evidence type="ECO:0008006" key="4">
    <source>
        <dbReference type="Google" id="ProtNLM"/>
    </source>
</evidence>
<dbReference type="EMBL" id="SJJR01000024">
    <property type="protein sequence ID" value="TCB91630.1"/>
    <property type="molecule type" value="Genomic_DNA"/>
</dbReference>
<dbReference type="Proteomes" id="UP000292274">
    <property type="component" value="Unassembled WGS sequence"/>
</dbReference>
<organism evidence="2 3">
    <name type="scientific">Micromonospora zingiberis</name>
    <dbReference type="NCBI Taxonomy" id="2053011"/>
    <lineage>
        <taxon>Bacteria</taxon>
        <taxon>Bacillati</taxon>
        <taxon>Actinomycetota</taxon>
        <taxon>Actinomycetes</taxon>
        <taxon>Micromonosporales</taxon>
        <taxon>Micromonosporaceae</taxon>
        <taxon>Micromonospora</taxon>
    </lineage>
</organism>
<dbReference type="OrthoDB" id="3742379at2"/>
<gene>
    <name evidence="2" type="ORF">E0H26_25435</name>
</gene>
<evidence type="ECO:0000313" key="3">
    <source>
        <dbReference type="Proteomes" id="UP000292274"/>
    </source>
</evidence>
<protein>
    <recommendedName>
        <fullName evidence="4">ATP/GTP-binding protein</fullName>
    </recommendedName>
</protein>
<evidence type="ECO:0000256" key="1">
    <source>
        <dbReference type="SAM" id="MobiDB-lite"/>
    </source>
</evidence>
<reference evidence="2 3" key="1">
    <citation type="submission" date="2019-02" db="EMBL/GenBank/DDBJ databases">
        <title>Jishengella sp. nov., isolated from a root of Zingiber montanum.</title>
        <authorList>
            <person name="Kuncharoen N."/>
            <person name="Kudo T."/>
            <person name="Masahiro Y."/>
            <person name="Ohkuma M."/>
            <person name="Tanasupawat S."/>
        </authorList>
    </citation>
    <scope>NUCLEOTIDE SEQUENCE [LARGE SCALE GENOMIC DNA]</scope>
    <source>
        <strain evidence="2 3">PLAI 1-1</strain>
    </source>
</reference>
<dbReference type="RefSeq" id="WP_131308010.1">
    <property type="nucleotide sequence ID" value="NZ_SJJR01000024.1"/>
</dbReference>
<proteinExistence type="predicted"/>
<dbReference type="AlphaFoldDB" id="A0A4R0G4K0"/>